<dbReference type="GO" id="GO:0004386">
    <property type="term" value="F:helicase activity"/>
    <property type="evidence" value="ECO:0007669"/>
    <property type="project" value="InterPro"/>
</dbReference>
<accession>A0A644Y2C4</accession>
<proteinExistence type="predicted"/>
<sequence length="64" mass="7710">MTKVLQAVGRCIRTTNDRGVILLLDNRYSNYKYKSLFPKEWNPYVRIKKPNDIKSLCKKFWDNE</sequence>
<dbReference type="GO" id="GO:0006139">
    <property type="term" value="P:nucleobase-containing compound metabolic process"/>
    <property type="evidence" value="ECO:0007669"/>
    <property type="project" value="InterPro"/>
</dbReference>
<dbReference type="GO" id="GO:0016818">
    <property type="term" value="F:hydrolase activity, acting on acid anhydrides, in phosphorus-containing anhydrides"/>
    <property type="evidence" value="ECO:0007669"/>
    <property type="project" value="InterPro"/>
</dbReference>
<organism evidence="2">
    <name type="scientific">bioreactor metagenome</name>
    <dbReference type="NCBI Taxonomy" id="1076179"/>
    <lineage>
        <taxon>unclassified sequences</taxon>
        <taxon>metagenomes</taxon>
        <taxon>ecological metagenomes</taxon>
    </lineage>
</organism>
<name>A0A644Y2C4_9ZZZZ</name>
<dbReference type="Pfam" id="PF13307">
    <property type="entry name" value="Helicase_C_2"/>
    <property type="match status" value="1"/>
</dbReference>
<gene>
    <name evidence="2" type="ORF">SDC9_68619</name>
</gene>
<dbReference type="AlphaFoldDB" id="A0A644Y2C4"/>
<evidence type="ECO:0000259" key="1">
    <source>
        <dbReference type="Pfam" id="PF13307"/>
    </source>
</evidence>
<dbReference type="InterPro" id="IPR027417">
    <property type="entry name" value="P-loop_NTPase"/>
</dbReference>
<protein>
    <recommendedName>
        <fullName evidence="1">ATP-dependent helicase C-terminal domain-containing protein</fullName>
    </recommendedName>
</protein>
<evidence type="ECO:0000313" key="2">
    <source>
        <dbReference type="EMBL" id="MPM22168.1"/>
    </source>
</evidence>
<dbReference type="GO" id="GO:0003676">
    <property type="term" value="F:nucleic acid binding"/>
    <property type="evidence" value="ECO:0007669"/>
    <property type="project" value="InterPro"/>
</dbReference>
<dbReference type="Gene3D" id="3.40.50.300">
    <property type="entry name" value="P-loop containing nucleotide triphosphate hydrolases"/>
    <property type="match status" value="1"/>
</dbReference>
<comment type="caution">
    <text evidence="2">The sequence shown here is derived from an EMBL/GenBank/DDBJ whole genome shotgun (WGS) entry which is preliminary data.</text>
</comment>
<feature type="domain" description="ATP-dependent helicase C-terminal" evidence="1">
    <location>
        <begin position="1"/>
        <end position="43"/>
    </location>
</feature>
<dbReference type="InterPro" id="IPR006555">
    <property type="entry name" value="ATP-dep_Helicase_C"/>
</dbReference>
<dbReference type="EMBL" id="VSSQ01003750">
    <property type="protein sequence ID" value="MPM22168.1"/>
    <property type="molecule type" value="Genomic_DNA"/>
</dbReference>
<dbReference type="GO" id="GO:0005524">
    <property type="term" value="F:ATP binding"/>
    <property type="evidence" value="ECO:0007669"/>
    <property type="project" value="InterPro"/>
</dbReference>
<reference evidence="2" key="1">
    <citation type="submission" date="2019-08" db="EMBL/GenBank/DDBJ databases">
        <authorList>
            <person name="Kucharzyk K."/>
            <person name="Murdoch R.W."/>
            <person name="Higgins S."/>
            <person name="Loffler F."/>
        </authorList>
    </citation>
    <scope>NUCLEOTIDE SEQUENCE</scope>
</reference>